<evidence type="ECO:0000313" key="3">
    <source>
        <dbReference type="Proteomes" id="UP000191040"/>
    </source>
</evidence>
<dbReference type="Proteomes" id="UP000191040">
    <property type="component" value="Chromosome I"/>
</dbReference>
<organism evidence="2 3">
    <name type="scientific">Aeromicrobium choanae</name>
    <dbReference type="NCBI Taxonomy" id="1736691"/>
    <lineage>
        <taxon>Bacteria</taxon>
        <taxon>Bacillati</taxon>
        <taxon>Actinomycetota</taxon>
        <taxon>Actinomycetes</taxon>
        <taxon>Propionibacteriales</taxon>
        <taxon>Nocardioidaceae</taxon>
        <taxon>Aeromicrobium</taxon>
    </lineage>
</organism>
<proteinExistence type="predicted"/>
<accession>A0A1T4Z289</accession>
<dbReference type="GO" id="GO:0008270">
    <property type="term" value="F:zinc ion binding"/>
    <property type="evidence" value="ECO:0007669"/>
    <property type="project" value="InterPro"/>
</dbReference>
<feature type="domain" description="HNH nuclease" evidence="1">
    <location>
        <begin position="231"/>
        <end position="293"/>
    </location>
</feature>
<reference evidence="3" key="1">
    <citation type="submission" date="2017-02" db="EMBL/GenBank/DDBJ databases">
        <authorList>
            <person name="Varghese N."/>
            <person name="Submissions S."/>
        </authorList>
    </citation>
    <scope>NUCLEOTIDE SEQUENCE [LARGE SCALE GENOMIC DNA]</scope>
    <source>
        <strain evidence="3">9H-4</strain>
    </source>
</reference>
<dbReference type="InterPro" id="IPR058807">
    <property type="entry name" value="ScoMcrA_N"/>
</dbReference>
<protein>
    <submittedName>
        <fullName evidence="2">5-methylcytosine-specific restriction enzyme A</fullName>
    </submittedName>
</protein>
<keyword evidence="3" id="KW-1185">Reference proteome</keyword>
<name>A0A1T4Z289_9ACTN</name>
<dbReference type="Pfam" id="PF01844">
    <property type="entry name" value="HNH"/>
    <property type="match status" value="1"/>
</dbReference>
<dbReference type="SMART" id="SM00507">
    <property type="entry name" value="HNHc"/>
    <property type="match status" value="1"/>
</dbReference>
<dbReference type="GO" id="GO:0004519">
    <property type="term" value="F:endonuclease activity"/>
    <property type="evidence" value="ECO:0007669"/>
    <property type="project" value="InterPro"/>
</dbReference>
<dbReference type="CDD" id="cd00085">
    <property type="entry name" value="HNHc"/>
    <property type="match status" value="1"/>
</dbReference>
<dbReference type="InterPro" id="IPR003615">
    <property type="entry name" value="HNH_nuc"/>
</dbReference>
<dbReference type="Gene3D" id="1.10.30.50">
    <property type="match status" value="1"/>
</dbReference>
<evidence type="ECO:0000313" key="2">
    <source>
        <dbReference type="EMBL" id="SKB07665.1"/>
    </source>
</evidence>
<dbReference type="Pfam" id="PF26345">
    <property type="entry name" value="ScoMcrA_N"/>
    <property type="match status" value="1"/>
</dbReference>
<dbReference type="EMBL" id="LT796768">
    <property type="protein sequence ID" value="SKB07665.1"/>
    <property type="molecule type" value="Genomic_DNA"/>
</dbReference>
<dbReference type="GO" id="GO:0003676">
    <property type="term" value="F:nucleic acid binding"/>
    <property type="evidence" value="ECO:0007669"/>
    <property type="project" value="InterPro"/>
</dbReference>
<dbReference type="AlphaFoldDB" id="A0A1T4Z289"/>
<sequence length="323" mass="36032">MEEYDRIGRREFLAKYGFATTAKYFVVHDGKRYDAKALTGAAHGYQHGEAMRWDDFSGGLSTVVRQLRSLDFEVDAPARSPEWARDELILTLDLYFKTRGHLELEMTSSQVVDLSEELRSLPVFDAATRSLPAFRNPSEVALKLHNFAALDPAQGGTGIGQGLPGDHEIWAEWAHRPDELFATAVAIRADGHAAVPEPPTSEEEEYEADEGRILYRLHRRRERDRKIVKAKKDDVLSKTGKLACEVCGFESALFYGPDVADLVDVHHVVPLHKIGASKTRLADLAIVCPNCHRAIHKHRPFVTPAELKAKRDSAVSSLARSPT</sequence>
<gene>
    <name evidence="2" type="ORF">SAMN06295964_1774</name>
</gene>
<evidence type="ECO:0000259" key="1">
    <source>
        <dbReference type="SMART" id="SM00507"/>
    </source>
</evidence>
<dbReference type="InterPro" id="IPR002711">
    <property type="entry name" value="HNH"/>
</dbReference>